<keyword evidence="10 13" id="KW-0573">Peptidoglycan synthesis</keyword>
<sequence length="352" mass="38905">MKNIAVIFGGNSAEYEVSLISATAVIQVLEKLDYKITKIGITEEGEWIHYAGKTDKIASNLWFSDEHCVKAVPLLNGNGFLCAGVTITPDVIFPVLHGKFGEDGCIQGLFELMQLPYVGCGVTVSALCMNKYLLHRFAKSVGIQSTPALLVSKHHYQLAEISQFVLTHGFPLFVKPNEAGSSKGIEKVHDLLGLQDALKTAWQFGTQAIIQTEVTGVEIGCAILGNEQLIIGECDEIQLTKEFFDYTEKYQMVTTTIQIPAQIPEEVSMTIKKSAETLYRQLGCKGLARIDFFLTEEGQILLNEINTMPGFTSHSRFPTMMAKVGVTYIDIVQKLIELAEKEYANKQVPTIN</sequence>
<evidence type="ECO:0000256" key="13">
    <source>
        <dbReference type="HAMAP-Rule" id="MF_00047"/>
    </source>
</evidence>
<comment type="cofactor">
    <cofactor evidence="2">
        <name>Mg(2+)</name>
        <dbReference type="ChEBI" id="CHEBI:18420"/>
    </cofactor>
</comment>
<evidence type="ECO:0000256" key="10">
    <source>
        <dbReference type="ARBA" id="ARBA00022984"/>
    </source>
</evidence>
<dbReference type="InterPro" id="IPR011127">
    <property type="entry name" value="Dala_Dala_lig_N"/>
</dbReference>
<keyword evidence="9 13" id="KW-0133">Cell shape</keyword>
<keyword evidence="6 14" id="KW-0547">Nucleotide-binding</keyword>
<keyword evidence="5" id="KW-0479">Metal-binding</keyword>
<comment type="function">
    <text evidence="13">Cell wall formation.</text>
</comment>
<dbReference type="InterPro" id="IPR016185">
    <property type="entry name" value="PreATP-grasp_dom_sf"/>
</dbReference>
<dbReference type="InterPro" id="IPR000291">
    <property type="entry name" value="D-Ala_lig_Van_CS"/>
</dbReference>
<comment type="similarity">
    <text evidence="3 13">Belongs to the D-alanine--D-alanine ligase family.</text>
</comment>
<evidence type="ECO:0000256" key="6">
    <source>
        <dbReference type="ARBA" id="ARBA00022741"/>
    </source>
</evidence>
<keyword evidence="12 13" id="KW-0961">Cell wall biogenesis/degradation</keyword>
<gene>
    <name evidence="13" type="primary">ddl</name>
    <name evidence="16" type="ORF">BAU17_02265</name>
</gene>
<dbReference type="NCBIfam" id="TIGR01205">
    <property type="entry name" value="D_ala_D_alaTIGR"/>
    <property type="match status" value="1"/>
</dbReference>
<organism evidence="16 17">
    <name type="scientific">Candidatus Enterococcus willemsii</name>
    <dbReference type="NCBI Taxonomy" id="1857215"/>
    <lineage>
        <taxon>Bacteria</taxon>
        <taxon>Bacillati</taxon>
        <taxon>Bacillota</taxon>
        <taxon>Bacilli</taxon>
        <taxon>Lactobacillales</taxon>
        <taxon>Enterococcaceae</taxon>
        <taxon>Enterococcus</taxon>
    </lineage>
</organism>
<dbReference type="PROSITE" id="PS00843">
    <property type="entry name" value="DALA_DALA_LIGASE_1"/>
    <property type="match status" value="1"/>
</dbReference>
<accession>A0ABQ6YXD3</accession>
<dbReference type="InterPro" id="IPR013815">
    <property type="entry name" value="ATP_grasp_subdomain_1"/>
</dbReference>
<name>A0ABQ6YXD3_9ENTE</name>
<keyword evidence="17" id="KW-1185">Reference proteome</keyword>
<reference evidence="16 17" key="1">
    <citation type="submission" date="2016-06" db="EMBL/GenBank/DDBJ databases">
        <title>Four novel species of enterococci isolated from chicken manure.</title>
        <authorList>
            <person name="Van Tyne D."/>
        </authorList>
    </citation>
    <scope>NUCLEOTIDE SEQUENCE [LARGE SCALE GENOMIC DNA]</scope>
    <source>
        <strain evidence="16 17">CU12B</strain>
    </source>
</reference>
<dbReference type="InterPro" id="IPR011095">
    <property type="entry name" value="Dala_Dala_lig_C"/>
</dbReference>
<keyword evidence="7 14" id="KW-0067">ATP-binding</keyword>
<dbReference type="SUPFAM" id="SSF52440">
    <property type="entry name" value="PreATP-grasp domain"/>
    <property type="match status" value="1"/>
</dbReference>
<keyword evidence="11" id="KW-0464">Manganese</keyword>
<comment type="caution">
    <text evidence="16">The sequence shown here is derived from an EMBL/GenBank/DDBJ whole genome shotgun (WGS) entry which is preliminary data.</text>
</comment>
<keyword evidence="13" id="KW-0963">Cytoplasm</keyword>
<comment type="cofactor">
    <cofactor evidence="1">
        <name>Mn(2+)</name>
        <dbReference type="ChEBI" id="CHEBI:29035"/>
    </cofactor>
</comment>
<dbReference type="Pfam" id="PF01820">
    <property type="entry name" value="Dala_Dala_lig_N"/>
    <property type="match status" value="1"/>
</dbReference>
<evidence type="ECO:0000256" key="9">
    <source>
        <dbReference type="ARBA" id="ARBA00022960"/>
    </source>
</evidence>
<dbReference type="HAMAP" id="MF_00047">
    <property type="entry name" value="Dala_Dala_lig"/>
    <property type="match status" value="1"/>
</dbReference>
<evidence type="ECO:0000256" key="14">
    <source>
        <dbReference type="PROSITE-ProRule" id="PRU00409"/>
    </source>
</evidence>
<evidence type="ECO:0000256" key="7">
    <source>
        <dbReference type="ARBA" id="ARBA00022840"/>
    </source>
</evidence>
<feature type="domain" description="ATP-grasp" evidence="15">
    <location>
        <begin position="135"/>
        <end position="337"/>
    </location>
</feature>
<protein>
    <recommendedName>
        <fullName evidence="13">D-alanine--D-alanine ligase</fullName>
        <ecNumber evidence="13">6.3.2.4</ecNumber>
    </recommendedName>
    <alternativeName>
        <fullName evidence="13">D-Ala-D-Ala ligase</fullName>
    </alternativeName>
    <alternativeName>
        <fullName evidence="13">D-alanylalanine synthetase</fullName>
    </alternativeName>
</protein>
<dbReference type="InterPro" id="IPR058167">
    <property type="entry name" value="VanC1/2"/>
</dbReference>
<evidence type="ECO:0000256" key="5">
    <source>
        <dbReference type="ARBA" id="ARBA00022723"/>
    </source>
</evidence>
<dbReference type="NCBIfam" id="NF002528">
    <property type="entry name" value="PRK01966.1-4"/>
    <property type="match status" value="1"/>
</dbReference>
<keyword evidence="4 13" id="KW-0436">Ligase</keyword>
<comment type="subcellular location">
    <subcellularLocation>
        <location evidence="13">Cytoplasm</location>
    </subcellularLocation>
</comment>
<comment type="pathway">
    <text evidence="13">Cell wall biogenesis; peptidoglycan biosynthesis.</text>
</comment>
<dbReference type="Gene3D" id="3.30.1490.20">
    <property type="entry name" value="ATP-grasp fold, A domain"/>
    <property type="match status" value="1"/>
</dbReference>
<dbReference type="SUPFAM" id="SSF56059">
    <property type="entry name" value="Glutathione synthetase ATP-binding domain-like"/>
    <property type="match status" value="1"/>
</dbReference>
<dbReference type="RefSeq" id="WP_161902708.1">
    <property type="nucleotide sequence ID" value="NZ_MAEL01000049.1"/>
</dbReference>
<dbReference type="PIRSF" id="PIRSF039102">
    <property type="entry name" value="Ddl/VanB"/>
    <property type="match status" value="1"/>
</dbReference>
<dbReference type="PROSITE" id="PS00844">
    <property type="entry name" value="DALA_DALA_LIGASE_2"/>
    <property type="match status" value="1"/>
</dbReference>
<evidence type="ECO:0000256" key="12">
    <source>
        <dbReference type="ARBA" id="ARBA00023316"/>
    </source>
</evidence>
<dbReference type="GO" id="GO:0016874">
    <property type="term" value="F:ligase activity"/>
    <property type="evidence" value="ECO:0007669"/>
    <property type="project" value="UniProtKB-KW"/>
</dbReference>
<evidence type="ECO:0000256" key="1">
    <source>
        <dbReference type="ARBA" id="ARBA00001936"/>
    </source>
</evidence>
<evidence type="ECO:0000256" key="8">
    <source>
        <dbReference type="ARBA" id="ARBA00022842"/>
    </source>
</evidence>
<dbReference type="Pfam" id="PF07478">
    <property type="entry name" value="Dala_Dala_lig_C"/>
    <property type="match status" value="1"/>
</dbReference>
<evidence type="ECO:0000313" key="16">
    <source>
        <dbReference type="EMBL" id="KAF1302535.1"/>
    </source>
</evidence>
<evidence type="ECO:0000256" key="4">
    <source>
        <dbReference type="ARBA" id="ARBA00022598"/>
    </source>
</evidence>
<dbReference type="Gene3D" id="3.30.470.20">
    <property type="entry name" value="ATP-grasp fold, B domain"/>
    <property type="match status" value="1"/>
</dbReference>
<dbReference type="PROSITE" id="PS50975">
    <property type="entry name" value="ATP_GRASP"/>
    <property type="match status" value="1"/>
</dbReference>
<evidence type="ECO:0000313" key="17">
    <source>
        <dbReference type="Proteomes" id="UP000782705"/>
    </source>
</evidence>
<dbReference type="InterPro" id="IPR005905">
    <property type="entry name" value="D_ala_D_ala"/>
</dbReference>
<dbReference type="NCBIfam" id="NF000207">
    <property type="entry name" value="D_ala_D_ser"/>
    <property type="match status" value="1"/>
</dbReference>
<dbReference type="EMBL" id="MAEL01000049">
    <property type="protein sequence ID" value="KAF1302535.1"/>
    <property type="molecule type" value="Genomic_DNA"/>
</dbReference>
<evidence type="ECO:0000256" key="11">
    <source>
        <dbReference type="ARBA" id="ARBA00023211"/>
    </source>
</evidence>
<evidence type="ECO:0000256" key="3">
    <source>
        <dbReference type="ARBA" id="ARBA00010871"/>
    </source>
</evidence>
<evidence type="ECO:0000259" key="15">
    <source>
        <dbReference type="PROSITE" id="PS50975"/>
    </source>
</evidence>
<dbReference type="EC" id="6.3.2.4" evidence="13"/>
<evidence type="ECO:0000256" key="2">
    <source>
        <dbReference type="ARBA" id="ARBA00001946"/>
    </source>
</evidence>
<dbReference type="PANTHER" id="PTHR23132">
    <property type="entry name" value="D-ALANINE--D-ALANINE LIGASE"/>
    <property type="match status" value="1"/>
</dbReference>
<dbReference type="Gene3D" id="3.40.50.20">
    <property type="match status" value="1"/>
</dbReference>
<dbReference type="PANTHER" id="PTHR23132:SF25">
    <property type="entry name" value="D-ALANINE--D-ALANINE LIGASE A"/>
    <property type="match status" value="1"/>
</dbReference>
<keyword evidence="8" id="KW-0460">Magnesium</keyword>
<comment type="catalytic activity">
    <reaction evidence="13">
        <text>2 D-alanine + ATP = D-alanyl-D-alanine + ADP + phosphate + H(+)</text>
        <dbReference type="Rhea" id="RHEA:11224"/>
        <dbReference type="ChEBI" id="CHEBI:15378"/>
        <dbReference type="ChEBI" id="CHEBI:30616"/>
        <dbReference type="ChEBI" id="CHEBI:43474"/>
        <dbReference type="ChEBI" id="CHEBI:57416"/>
        <dbReference type="ChEBI" id="CHEBI:57822"/>
        <dbReference type="ChEBI" id="CHEBI:456216"/>
        <dbReference type="EC" id="6.3.2.4"/>
    </reaction>
</comment>
<proteinExistence type="inferred from homology"/>
<dbReference type="Proteomes" id="UP000782705">
    <property type="component" value="Unassembled WGS sequence"/>
</dbReference>
<dbReference type="InterPro" id="IPR011761">
    <property type="entry name" value="ATP-grasp"/>
</dbReference>